<evidence type="ECO:0000313" key="3">
    <source>
        <dbReference type="EMBL" id="EQC26360.1"/>
    </source>
</evidence>
<dbReference type="InParanoid" id="T0PZ40"/>
<keyword evidence="4" id="KW-1185">Reference proteome</keyword>
<feature type="coiled-coil region" evidence="1">
    <location>
        <begin position="48"/>
        <end position="121"/>
    </location>
</feature>
<dbReference type="STRING" id="1156394.T0PZ40"/>
<dbReference type="OrthoDB" id="71197at2759"/>
<dbReference type="RefSeq" id="XP_008620253.1">
    <property type="nucleotide sequence ID" value="XM_008622031.1"/>
</dbReference>
<keyword evidence="1" id="KW-0175">Coiled coil</keyword>
<feature type="region of interest" description="Disordered" evidence="2">
    <location>
        <begin position="390"/>
        <end position="422"/>
    </location>
</feature>
<dbReference type="VEuPathDB" id="FungiDB:SDRG_15845"/>
<evidence type="ECO:0000256" key="1">
    <source>
        <dbReference type="SAM" id="Coils"/>
    </source>
</evidence>
<proteinExistence type="predicted"/>
<feature type="coiled-coil region" evidence="1">
    <location>
        <begin position="181"/>
        <end position="235"/>
    </location>
</feature>
<dbReference type="EMBL" id="JH767234">
    <property type="protein sequence ID" value="EQC26360.1"/>
    <property type="molecule type" value="Genomic_DNA"/>
</dbReference>
<dbReference type="eggNOG" id="ENOG502QWN2">
    <property type="taxonomic scope" value="Eukaryota"/>
</dbReference>
<gene>
    <name evidence="3" type="ORF">SDRG_15845</name>
</gene>
<reference evidence="3 4" key="1">
    <citation type="submission" date="2012-04" db="EMBL/GenBank/DDBJ databases">
        <title>The Genome Sequence of Saprolegnia declina VS20.</title>
        <authorList>
            <consortium name="The Broad Institute Genome Sequencing Platform"/>
            <person name="Russ C."/>
            <person name="Nusbaum C."/>
            <person name="Tyler B."/>
            <person name="van West P."/>
            <person name="Dieguez-Uribeondo J."/>
            <person name="de Bruijn I."/>
            <person name="Tripathy S."/>
            <person name="Jiang R."/>
            <person name="Young S.K."/>
            <person name="Zeng Q."/>
            <person name="Gargeya S."/>
            <person name="Fitzgerald M."/>
            <person name="Haas B."/>
            <person name="Abouelleil A."/>
            <person name="Alvarado L."/>
            <person name="Arachchi H.M."/>
            <person name="Berlin A."/>
            <person name="Chapman S.B."/>
            <person name="Goldberg J."/>
            <person name="Griggs A."/>
            <person name="Gujja S."/>
            <person name="Hansen M."/>
            <person name="Howarth C."/>
            <person name="Imamovic A."/>
            <person name="Larimer J."/>
            <person name="McCowen C."/>
            <person name="Montmayeur A."/>
            <person name="Murphy C."/>
            <person name="Neiman D."/>
            <person name="Pearson M."/>
            <person name="Priest M."/>
            <person name="Roberts A."/>
            <person name="Saif S."/>
            <person name="Shea T."/>
            <person name="Sisk P."/>
            <person name="Sykes S."/>
            <person name="Wortman J."/>
            <person name="Nusbaum C."/>
            <person name="Birren B."/>
        </authorList>
    </citation>
    <scope>NUCLEOTIDE SEQUENCE [LARGE SCALE GENOMIC DNA]</scope>
    <source>
        <strain evidence="3 4">VS20</strain>
    </source>
</reference>
<protein>
    <submittedName>
        <fullName evidence="3">Uncharacterized protein</fullName>
    </submittedName>
</protein>
<feature type="region of interest" description="Disordered" evidence="2">
    <location>
        <begin position="126"/>
        <end position="147"/>
    </location>
</feature>
<dbReference type="Proteomes" id="UP000030762">
    <property type="component" value="Unassembled WGS sequence"/>
</dbReference>
<organism evidence="3 4">
    <name type="scientific">Saprolegnia diclina (strain VS20)</name>
    <dbReference type="NCBI Taxonomy" id="1156394"/>
    <lineage>
        <taxon>Eukaryota</taxon>
        <taxon>Sar</taxon>
        <taxon>Stramenopiles</taxon>
        <taxon>Oomycota</taxon>
        <taxon>Saprolegniomycetes</taxon>
        <taxon>Saprolegniales</taxon>
        <taxon>Saprolegniaceae</taxon>
        <taxon>Saprolegnia</taxon>
    </lineage>
</organism>
<feature type="compositionally biased region" description="Polar residues" evidence="2">
    <location>
        <begin position="129"/>
        <end position="145"/>
    </location>
</feature>
<dbReference type="AlphaFoldDB" id="T0PZ40"/>
<feature type="coiled-coil region" evidence="1">
    <location>
        <begin position="298"/>
        <end position="382"/>
    </location>
</feature>
<accession>T0PZ40</accession>
<dbReference type="GeneID" id="19956572"/>
<dbReference type="OMA" id="GSECFDM"/>
<feature type="region of interest" description="Disordered" evidence="2">
    <location>
        <begin position="1"/>
        <end position="23"/>
    </location>
</feature>
<name>T0PZ40_SAPDV</name>
<sequence length="556" mass="62588">MSRYVATDSERSYKEFDGSDHDGEDELRMAARAGMLLLEKNAELEYSIDALNTDVLRYQHQYRELEIEVEVLRDQRKEAVLEVQEAHRDIKQLKTQILHEHAEWERIHDELQDTIHQLRTDLHHAKLSGGSSTTQDSAAENQSDDGSYYVPSSCSISSVCNEAPQAHMIEMDVYDDVCSENAELHAQLRRAHEELTSLHHERARARTMEVQIKNLEHQVLQVQREKRLLKEEQDEERLLIESLRAMVQTYKKIADARPFSIECSCALTDDEAEGAPTAPFTSDMHGPHSLHDDVVQVNLALKDEIASLKQQLAAVEALPPPPPVECDSFLRDKVEDLEARLEVTVDTLRHTKQQWMTAVVMQKEAQECCEAAQAEIDRLTELVHHHVRTLGAGNPQDAPQKSSSSDEAEWVQDHGVHPAPPGDLNSPLIQCLLEHWTRDKAQRKALSEWLQGAICESRQGPPTLRLDKLSSEVSAGFVQLLVPILRQVHGVNVTIMKRASMHVLSDLILDVSKAKVPLAATNPALIADRLKRDRARPLSLTSASFALPPWSLGVLA</sequence>
<evidence type="ECO:0000256" key="2">
    <source>
        <dbReference type="SAM" id="MobiDB-lite"/>
    </source>
</evidence>
<evidence type="ECO:0000313" key="4">
    <source>
        <dbReference type="Proteomes" id="UP000030762"/>
    </source>
</evidence>
<feature type="compositionally biased region" description="Basic and acidic residues" evidence="2">
    <location>
        <begin position="8"/>
        <end position="23"/>
    </location>
</feature>